<dbReference type="GO" id="GO:0005840">
    <property type="term" value="C:ribosome"/>
    <property type="evidence" value="ECO:0007669"/>
    <property type="project" value="UniProtKB-KW"/>
</dbReference>
<evidence type="ECO:0000256" key="5">
    <source>
        <dbReference type="ARBA" id="ARBA00035202"/>
    </source>
</evidence>
<dbReference type="Proteomes" id="UP000078390">
    <property type="component" value="Unassembled WGS sequence"/>
</dbReference>
<keyword evidence="8" id="KW-1185">Reference proteome</keyword>
<dbReference type="STRING" id="999894.TDIS_1894"/>
<gene>
    <name evidence="6" type="primary">rplJ</name>
    <name evidence="7" type="ORF">TDIS_1894</name>
</gene>
<dbReference type="InterPro" id="IPR001790">
    <property type="entry name" value="Ribosomal_uL10"/>
</dbReference>
<keyword evidence="3 6" id="KW-0689">Ribosomal protein</keyword>
<evidence type="ECO:0000256" key="6">
    <source>
        <dbReference type="HAMAP-Rule" id="MF_00362"/>
    </source>
</evidence>
<dbReference type="RefSeq" id="WP_068671636.1">
    <property type="nucleotide sequence ID" value="NZ_LWLG01000018.1"/>
</dbReference>
<evidence type="ECO:0000256" key="2">
    <source>
        <dbReference type="ARBA" id="ARBA00008889"/>
    </source>
</evidence>
<dbReference type="GO" id="GO:0070180">
    <property type="term" value="F:large ribosomal subunit rRNA binding"/>
    <property type="evidence" value="ECO:0007669"/>
    <property type="project" value="UniProtKB-UniRule"/>
</dbReference>
<evidence type="ECO:0000256" key="4">
    <source>
        <dbReference type="ARBA" id="ARBA00023274"/>
    </source>
</evidence>
<comment type="subunit">
    <text evidence="6">Part of the ribosomal stalk of the 50S ribosomal subunit. The N-terminus interacts with L11 and the large rRNA to form the base of the stalk. The C-terminus forms an elongated spine to which L12 dimers bind in a sequential fashion forming a multimeric L10(L12)X complex.</text>
</comment>
<comment type="caution">
    <text evidence="7">The sequence shown here is derived from an EMBL/GenBank/DDBJ whole genome shotgun (WGS) entry which is preliminary data.</text>
</comment>
<dbReference type="HAMAP" id="MF_00362">
    <property type="entry name" value="Ribosomal_uL10"/>
    <property type="match status" value="1"/>
</dbReference>
<dbReference type="Gene3D" id="6.10.250.290">
    <property type="match status" value="1"/>
</dbReference>
<name>A0A179D1X1_9BACT</name>
<evidence type="ECO:0000313" key="7">
    <source>
        <dbReference type="EMBL" id="OAQ19983.1"/>
    </source>
</evidence>
<dbReference type="AlphaFoldDB" id="A0A179D1X1"/>
<protein>
    <recommendedName>
        <fullName evidence="5 6">Large ribosomal subunit protein uL10</fullName>
    </recommendedName>
</protein>
<dbReference type="InterPro" id="IPR047865">
    <property type="entry name" value="Ribosomal_uL10_bac_type"/>
</dbReference>
<dbReference type="Gene3D" id="3.30.70.1730">
    <property type="match status" value="1"/>
</dbReference>
<keyword evidence="4 6" id="KW-0687">Ribonucleoprotein</keyword>
<dbReference type="Pfam" id="PF00466">
    <property type="entry name" value="Ribosomal_L10"/>
    <property type="match status" value="1"/>
</dbReference>
<organism evidence="7 8">
    <name type="scientific">Thermosulfurimonas dismutans</name>
    <dbReference type="NCBI Taxonomy" id="999894"/>
    <lineage>
        <taxon>Bacteria</taxon>
        <taxon>Pseudomonadati</taxon>
        <taxon>Thermodesulfobacteriota</taxon>
        <taxon>Thermodesulfobacteria</taxon>
        <taxon>Thermodesulfobacteriales</taxon>
        <taxon>Thermodesulfobacteriaceae</taxon>
        <taxon>Thermosulfurimonas</taxon>
    </lineage>
</organism>
<dbReference type="EMBL" id="LWLG01000018">
    <property type="protein sequence ID" value="OAQ19983.1"/>
    <property type="molecule type" value="Genomic_DNA"/>
</dbReference>
<reference evidence="7 8" key="1">
    <citation type="submission" date="2016-04" db="EMBL/GenBank/DDBJ databases">
        <title>Genome analysis of Thermosulfurimonas dismutans, the first thermophilic sulfur-disproportionating bacterium of the phylum Thermodesulfobacteria.</title>
        <authorList>
            <person name="Mardanov A.V."/>
            <person name="Beletsky A.V."/>
            <person name="Kadnikov V.V."/>
            <person name="Slobodkin A.I."/>
            <person name="Ravin N.V."/>
        </authorList>
    </citation>
    <scope>NUCLEOTIDE SEQUENCE [LARGE SCALE GENOMIC DNA]</scope>
    <source>
        <strain evidence="7 8">S95</strain>
    </source>
</reference>
<sequence>MLTRAQKEELVKNLREKFEKAQAVFVTSFHGLTVAESNELRKSLRESGAEYRVVKNTLLKIASAETPAEPIKDFIEGPTGVAIAYEDPVAVAKILSEFVEDHEALVLRGAVLQGKPITVEGIKALAKLPPKEILMAQLLGLLQAPPAKLVQLLANVLRSFLYVLKAIEEKKAQSGQN</sequence>
<dbReference type="CDD" id="cd05797">
    <property type="entry name" value="Ribosomal_L10"/>
    <property type="match status" value="1"/>
</dbReference>
<evidence type="ECO:0000256" key="3">
    <source>
        <dbReference type="ARBA" id="ARBA00022980"/>
    </source>
</evidence>
<evidence type="ECO:0000256" key="1">
    <source>
        <dbReference type="ARBA" id="ARBA00002633"/>
    </source>
</evidence>
<evidence type="ECO:0000313" key="8">
    <source>
        <dbReference type="Proteomes" id="UP000078390"/>
    </source>
</evidence>
<keyword evidence="6" id="KW-0699">rRNA-binding</keyword>
<dbReference type="NCBIfam" id="NF000955">
    <property type="entry name" value="PRK00099.1-1"/>
    <property type="match status" value="1"/>
</dbReference>
<dbReference type="InterPro" id="IPR022973">
    <property type="entry name" value="Ribosomal_uL10_bac"/>
</dbReference>
<dbReference type="PANTHER" id="PTHR11560">
    <property type="entry name" value="39S RIBOSOMAL PROTEIN L10, MITOCHONDRIAL"/>
    <property type="match status" value="1"/>
</dbReference>
<accession>A0A179D1X1</accession>
<dbReference type="OrthoDB" id="9808307at2"/>
<proteinExistence type="inferred from homology"/>
<comment type="function">
    <text evidence="1 6">Forms part of the ribosomal stalk, playing a central role in the interaction of the ribosome with GTP-bound translation factors.</text>
</comment>
<dbReference type="GO" id="GO:1990904">
    <property type="term" value="C:ribonucleoprotein complex"/>
    <property type="evidence" value="ECO:0007669"/>
    <property type="project" value="UniProtKB-KW"/>
</dbReference>
<dbReference type="InterPro" id="IPR043141">
    <property type="entry name" value="Ribosomal_uL10-like_sf"/>
</dbReference>
<comment type="similarity">
    <text evidence="2 6">Belongs to the universal ribosomal protein uL10 family.</text>
</comment>
<dbReference type="SUPFAM" id="SSF160369">
    <property type="entry name" value="Ribosomal protein L10-like"/>
    <property type="match status" value="1"/>
</dbReference>
<keyword evidence="6" id="KW-0694">RNA-binding</keyword>
<dbReference type="GO" id="GO:0006412">
    <property type="term" value="P:translation"/>
    <property type="evidence" value="ECO:0007669"/>
    <property type="project" value="UniProtKB-UniRule"/>
</dbReference>